<comment type="caution">
    <text evidence="1">The sequence shown here is derived from an EMBL/GenBank/DDBJ whole genome shotgun (WGS) entry which is preliminary data.</text>
</comment>
<reference evidence="1" key="1">
    <citation type="submission" date="2019-04" db="EMBL/GenBank/DDBJ databases">
        <title>Microbes associate with the intestines of laboratory mice.</title>
        <authorList>
            <person name="Navarre W."/>
            <person name="Wong E."/>
            <person name="Huang K."/>
            <person name="Tropini C."/>
            <person name="Ng K."/>
            <person name="Yu B."/>
        </authorList>
    </citation>
    <scope>NUCLEOTIDE SEQUENCE</scope>
    <source>
        <strain evidence="1">NM01_1-7b</strain>
    </source>
</reference>
<sequence length="101" mass="11877">MDSKLFYKAMSGFYDLIDIVYFRDYENSPRKVVLESIGNEERVLDLCTGTATNALKIAKSKPFKSFIEKDLYCYFERYGLKVVSEVHCDYSRVLNLKRSEY</sequence>
<accession>A0AC61RP94</accession>
<dbReference type="Proteomes" id="UP000304953">
    <property type="component" value="Unassembled WGS sequence"/>
</dbReference>
<proteinExistence type="predicted"/>
<gene>
    <name evidence="1" type="ORF">E5329_26210</name>
</gene>
<dbReference type="EMBL" id="SRYA01000106">
    <property type="protein sequence ID" value="TGY88026.1"/>
    <property type="molecule type" value="Genomic_DNA"/>
</dbReference>
<organism evidence="1 2">
    <name type="scientific">Petralouisia muris</name>
    <dbReference type="NCBI Taxonomy" id="3032872"/>
    <lineage>
        <taxon>Bacteria</taxon>
        <taxon>Bacillati</taxon>
        <taxon>Bacillota</taxon>
        <taxon>Clostridia</taxon>
        <taxon>Lachnospirales</taxon>
        <taxon>Lachnospiraceae</taxon>
        <taxon>Petralouisia</taxon>
    </lineage>
</organism>
<protein>
    <submittedName>
        <fullName evidence="1">Uncharacterized protein</fullName>
    </submittedName>
</protein>
<keyword evidence="2" id="KW-1185">Reference proteome</keyword>
<evidence type="ECO:0000313" key="2">
    <source>
        <dbReference type="Proteomes" id="UP000304953"/>
    </source>
</evidence>
<evidence type="ECO:0000313" key="1">
    <source>
        <dbReference type="EMBL" id="TGY88026.1"/>
    </source>
</evidence>
<name>A0AC61RP94_9FIRM</name>